<evidence type="ECO:0000313" key="2">
    <source>
        <dbReference type="Proteomes" id="UP000249688"/>
    </source>
</evidence>
<dbReference type="EMBL" id="QKYU01000022">
    <property type="protein sequence ID" value="PZW41088.1"/>
    <property type="molecule type" value="Genomic_DNA"/>
</dbReference>
<accession>A0A2W7I448</accession>
<organism evidence="1 2">
    <name type="scientific">Humitalea rosea</name>
    <dbReference type="NCBI Taxonomy" id="990373"/>
    <lineage>
        <taxon>Bacteria</taxon>
        <taxon>Pseudomonadati</taxon>
        <taxon>Pseudomonadota</taxon>
        <taxon>Alphaproteobacteria</taxon>
        <taxon>Acetobacterales</taxon>
        <taxon>Roseomonadaceae</taxon>
        <taxon>Humitalea</taxon>
    </lineage>
</organism>
<evidence type="ECO:0000313" key="1">
    <source>
        <dbReference type="EMBL" id="PZW41088.1"/>
    </source>
</evidence>
<name>A0A2W7I448_9PROT</name>
<reference evidence="1 2" key="1">
    <citation type="submission" date="2018-06" db="EMBL/GenBank/DDBJ databases">
        <title>Genomic Encyclopedia of Archaeal and Bacterial Type Strains, Phase II (KMG-II): from individual species to whole genera.</title>
        <authorList>
            <person name="Goeker M."/>
        </authorList>
    </citation>
    <scope>NUCLEOTIDE SEQUENCE [LARGE SCALE GENOMIC DNA]</scope>
    <source>
        <strain evidence="1 2">DSM 24525</strain>
    </source>
</reference>
<proteinExistence type="predicted"/>
<gene>
    <name evidence="1" type="ORF">C8P66_12275</name>
</gene>
<sequence length="78" mass="8496">MPPSFAGADWVGPDWVGPDAQWLAALRAEWLDPAQHRLSRALTDVAGTDPAPATITPLFRAGYAWIRESGMVTPLPRK</sequence>
<keyword evidence="2" id="KW-1185">Reference proteome</keyword>
<protein>
    <submittedName>
        <fullName evidence="1">Uncharacterized protein</fullName>
    </submittedName>
</protein>
<dbReference type="Proteomes" id="UP000249688">
    <property type="component" value="Unassembled WGS sequence"/>
</dbReference>
<comment type="caution">
    <text evidence="1">The sequence shown here is derived from an EMBL/GenBank/DDBJ whole genome shotgun (WGS) entry which is preliminary data.</text>
</comment>
<dbReference type="AlphaFoldDB" id="A0A2W7I448"/>